<dbReference type="GO" id="GO:0003984">
    <property type="term" value="F:acetolactate synthase activity"/>
    <property type="evidence" value="ECO:0007669"/>
    <property type="project" value="TreeGrafter"/>
</dbReference>
<dbReference type="Gene3D" id="3.40.50.1220">
    <property type="entry name" value="TPP-binding domain"/>
    <property type="match status" value="1"/>
</dbReference>
<dbReference type="InParanoid" id="A0A0Q1B901"/>
<keyword evidence="2" id="KW-0175">Coiled coil</keyword>
<keyword evidence="5" id="KW-1185">Reference proteome</keyword>
<dbReference type="SUPFAM" id="SSF52518">
    <property type="entry name" value="Thiamin diphosphate-binding fold (THDP-binding)"/>
    <property type="match status" value="1"/>
</dbReference>
<dbReference type="InterPro" id="IPR045229">
    <property type="entry name" value="TPP_enz"/>
</dbReference>
<protein>
    <recommendedName>
        <fullName evidence="3">Thiamine pyrophosphate enzyme TPP-binding domain-containing protein</fullName>
    </recommendedName>
</protein>
<dbReference type="FunCoup" id="A0A0Q1B901">
    <property type="interactions" value="25"/>
</dbReference>
<proteinExistence type="inferred from homology"/>
<dbReference type="PANTHER" id="PTHR18968">
    <property type="entry name" value="THIAMINE PYROPHOSPHATE ENZYMES"/>
    <property type="match status" value="1"/>
</dbReference>
<dbReference type="GO" id="GO:0005948">
    <property type="term" value="C:acetolactate synthase complex"/>
    <property type="evidence" value="ECO:0007669"/>
    <property type="project" value="TreeGrafter"/>
</dbReference>
<dbReference type="GO" id="GO:0030976">
    <property type="term" value="F:thiamine pyrophosphate binding"/>
    <property type="evidence" value="ECO:0007669"/>
    <property type="project" value="InterPro"/>
</dbReference>
<evidence type="ECO:0000313" key="5">
    <source>
        <dbReference type="Proteomes" id="UP000050301"/>
    </source>
</evidence>
<dbReference type="GO" id="GO:0044272">
    <property type="term" value="P:sulfur compound biosynthetic process"/>
    <property type="evidence" value="ECO:0007669"/>
    <property type="project" value="UniProtKB-ARBA"/>
</dbReference>
<evidence type="ECO:0000313" key="4">
    <source>
        <dbReference type="EMBL" id="KQB36813.1"/>
    </source>
</evidence>
<dbReference type="PANTHER" id="PTHR18968:SF13">
    <property type="entry name" value="ACETOLACTATE SYNTHASE CATALYTIC SUBUNIT, MITOCHONDRIAL"/>
    <property type="match status" value="1"/>
</dbReference>
<gene>
    <name evidence="4" type="ORF">AOG55_00015</name>
</gene>
<feature type="domain" description="Thiamine pyrophosphate enzyme TPP-binding" evidence="3">
    <location>
        <begin position="207"/>
        <end position="345"/>
    </location>
</feature>
<dbReference type="Proteomes" id="UP000050301">
    <property type="component" value="Unassembled WGS sequence"/>
</dbReference>
<name>A0A0Q1B901_9ARCH</name>
<accession>A0A0Q1B901</accession>
<dbReference type="GO" id="GO:0009099">
    <property type="term" value="P:L-valine biosynthetic process"/>
    <property type="evidence" value="ECO:0007669"/>
    <property type="project" value="TreeGrafter"/>
</dbReference>
<dbReference type="GO" id="GO:0009097">
    <property type="term" value="P:isoleucine biosynthetic process"/>
    <property type="evidence" value="ECO:0007669"/>
    <property type="project" value="TreeGrafter"/>
</dbReference>
<evidence type="ECO:0000256" key="1">
    <source>
        <dbReference type="ARBA" id="ARBA00007812"/>
    </source>
</evidence>
<dbReference type="InterPro" id="IPR029035">
    <property type="entry name" value="DHS-like_NAD/FAD-binding_dom"/>
</dbReference>
<dbReference type="Pfam" id="PF02775">
    <property type="entry name" value="TPP_enzyme_C"/>
    <property type="match status" value="1"/>
</dbReference>
<reference evidence="4 5" key="1">
    <citation type="submission" date="2015-09" db="EMBL/GenBank/DDBJ databases">
        <title>Heavy metals and arsenic resistance mechanisms in polyextremophilic archaea of the family Ferroplasmaceae.</title>
        <authorList>
            <person name="Bulaev A.G."/>
            <person name="Kanygina A.V."/>
        </authorList>
    </citation>
    <scope>NUCLEOTIDE SEQUENCE [LARGE SCALE GENOMIC DNA]</scope>
    <source>
        <strain evidence="4 5">BH2</strain>
    </source>
</reference>
<dbReference type="Gene3D" id="3.40.50.970">
    <property type="match status" value="1"/>
</dbReference>
<dbReference type="EMBL" id="LKBH01000001">
    <property type="protein sequence ID" value="KQB36813.1"/>
    <property type="molecule type" value="Genomic_DNA"/>
</dbReference>
<feature type="coiled-coil region" evidence="2">
    <location>
        <begin position="138"/>
        <end position="172"/>
    </location>
</feature>
<dbReference type="AlphaFoldDB" id="A0A0Q1B901"/>
<sequence>MSYMFYNDLKKAEKMIEDSKNPVIIPWRSGRRLEWFYSIINFANEYAIPVINYAGEVLNYPSNMPMAVDEYNLEDVDLILNIENGIPYFPRYNDVNCKIITIDTEPLYNNIPYLGIDSDIILRGDISLILNSLKPKIEKGIIEERKNKVREIRELQNRSKNEEIQRLSKENTINPRYLSWKIGKLDMPVFTDYQVNPKYSLPNKFSSYFSIPDAGYLGWAMGAAVGYKIATGIDTIAAVGDGSFIFGVPTAFGYAAKDFPVLCIIFDNSQWLASAESVKDVFKNSHAWKINKFPGADLKDYNYGDVIKIFGGENIIIERPDEIDEGIKKGINILKKEKKPVVLQCKVDKTR</sequence>
<dbReference type="InterPro" id="IPR029061">
    <property type="entry name" value="THDP-binding"/>
</dbReference>
<dbReference type="InterPro" id="IPR011766">
    <property type="entry name" value="TPP_enzyme_TPP-bd"/>
</dbReference>
<evidence type="ECO:0000256" key="2">
    <source>
        <dbReference type="SAM" id="Coils"/>
    </source>
</evidence>
<dbReference type="GO" id="GO:0050660">
    <property type="term" value="F:flavin adenine dinucleotide binding"/>
    <property type="evidence" value="ECO:0007669"/>
    <property type="project" value="TreeGrafter"/>
</dbReference>
<evidence type="ECO:0000259" key="3">
    <source>
        <dbReference type="Pfam" id="PF02775"/>
    </source>
</evidence>
<comment type="caution">
    <text evidence="4">The sequence shown here is derived from an EMBL/GenBank/DDBJ whole genome shotgun (WGS) entry which is preliminary data.</text>
</comment>
<organism evidence="4 5">
    <name type="scientific">Acidiplasma cupricumulans</name>
    <dbReference type="NCBI Taxonomy" id="312540"/>
    <lineage>
        <taxon>Archaea</taxon>
        <taxon>Methanobacteriati</taxon>
        <taxon>Thermoplasmatota</taxon>
        <taxon>Thermoplasmata</taxon>
        <taxon>Thermoplasmatales</taxon>
        <taxon>Ferroplasmaceae</taxon>
        <taxon>Acidiplasma</taxon>
    </lineage>
</organism>
<comment type="similarity">
    <text evidence="1">Belongs to the TPP enzyme family.</text>
</comment>
<dbReference type="SUPFAM" id="SSF52467">
    <property type="entry name" value="DHS-like NAD/FAD-binding domain"/>
    <property type="match status" value="1"/>
</dbReference>